<evidence type="ECO:0000313" key="1">
    <source>
        <dbReference type="EMBL" id="VDK77484.1"/>
    </source>
</evidence>
<protein>
    <submittedName>
        <fullName evidence="1">Uncharacterized protein</fullName>
    </submittedName>
</protein>
<sequence length="107" mass="12336">MKLPAVETCIMPAKTVDGTLIQIYGRFLIDFSARNRHKEDGAWKRHLLRHRRLESARIRVVYPVAGIKVEDNYHCRKVISEEKIRAEVVADLKKKYAEVFNSNLGSA</sequence>
<dbReference type="OrthoDB" id="5850509at2759"/>
<keyword evidence="2" id="KW-1185">Reference proteome</keyword>
<name>A0A3P6UH27_CYLGO</name>
<dbReference type="Proteomes" id="UP000271889">
    <property type="component" value="Unassembled WGS sequence"/>
</dbReference>
<organism evidence="1 2">
    <name type="scientific">Cylicostephanus goldi</name>
    <name type="common">Nematode worm</name>
    <dbReference type="NCBI Taxonomy" id="71465"/>
    <lineage>
        <taxon>Eukaryota</taxon>
        <taxon>Metazoa</taxon>
        <taxon>Ecdysozoa</taxon>
        <taxon>Nematoda</taxon>
        <taxon>Chromadorea</taxon>
        <taxon>Rhabditida</taxon>
        <taxon>Rhabditina</taxon>
        <taxon>Rhabditomorpha</taxon>
        <taxon>Strongyloidea</taxon>
        <taxon>Strongylidae</taxon>
        <taxon>Cylicostephanus</taxon>
    </lineage>
</organism>
<proteinExistence type="predicted"/>
<gene>
    <name evidence="1" type="ORF">CGOC_LOCUS7352</name>
</gene>
<accession>A0A3P6UH27</accession>
<dbReference type="EMBL" id="UYRV01025440">
    <property type="protein sequence ID" value="VDK77484.1"/>
    <property type="molecule type" value="Genomic_DNA"/>
</dbReference>
<dbReference type="AlphaFoldDB" id="A0A3P6UH27"/>
<reference evidence="1 2" key="1">
    <citation type="submission" date="2018-11" db="EMBL/GenBank/DDBJ databases">
        <authorList>
            <consortium name="Pathogen Informatics"/>
        </authorList>
    </citation>
    <scope>NUCLEOTIDE SEQUENCE [LARGE SCALE GENOMIC DNA]</scope>
</reference>
<evidence type="ECO:0000313" key="2">
    <source>
        <dbReference type="Proteomes" id="UP000271889"/>
    </source>
</evidence>